<keyword evidence="5" id="KW-1185">Reference proteome</keyword>
<dbReference type="PANTHER" id="PTHR31174:SF7">
    <property type="entry name" value="LATE EMBRYOGENESIS ABUNDANT PROTEIN 31-RELATED"/>
    <property type="match status" value="1"/>
</dbReference>
<protein>
    <submittedName>
        <fullName evidence="4">Late embryogenesis abundant protein D-34-like protein</fullName>
    </submittedName>
</protein>
<proteinExistence type="inferred from homology"/>
<dbReference type="InterPro" id="IPR007011">
    <property type="entry name" value="LEA_SMP_dom"/>
</dbReference>
<dbReference type="Pfam" id="PF04927">
    <property type="entry name" value="SMP"/>
    <property type="match status" value="3"/>
</dbReference>
<feature type="domain" description="SMP" evidence="3">
    <location>
        <begin position="22"/>
        <end position="75"/>
    </location>
</feature>
<evidence type="ECO:0000256" key="2">
    <source>
        <dbReference type="ARBA" id="ARBA00022737"/>
    </source>
</evidence>
<sequence>MSQGQPRRAVDESQLGQEQGFKYGDVFDVKGDLAGQTIAPQDAAMMQSAEAMVLGQTQKGGPAAVMQSASVQNERFGVVGHDQASEAPANQGVTVTKTVVPGGRVVTEFIAGQPVAERMETDVPKQRVPEGAKITIGEALEATVLMAGDKPVEKSDAAAIQAAEARATGMNATVPGGVAAQALAAADTNARETRDEGKTKLRDILSDATAKMPGDKAVDGDDAARVVGAEMRNKPDMATRSGGVAASVAAAARFNQDRQ</sequence>
<accession>A0A833VKA6</accession>
<feature type="domain" description="SMP" evidence="3">
    <location>
        <begin position="134"/>
        <end position="191"/>
    </location>
</feature>
<comment type="caution">
    <text evidence="4">The sequence shown here is derived from an EMBL/GenBank/DDBJ whole genome shotgun (WGS) entry which is preliminary data.</text>
</comment>
<dbReference type="PANTHER" id="PTHR31174">
    <property type="entry name" value="SEED MATURATION FAMILY PROTEIN"/>
    <property type="match status" value="1"/>
</dbReference>
<gene>
    <name evidence="4" type="ORF">FCM35_KLT08344</name>
</gene>
<evidence type="ECO:0000259" key="3">
    <source>
        <dbReference type="Pfam" id="PF04927"/>
    </source>
</evidence>
<keyword evidence="2" id="KW-0677">Repeat</keyword>
<organism evidence="4 5">
    <name type="scientific">Carex littledalei</name>
    <dbReference type="NCBI Taxonomy" id="544730"/>
    <lineage>
        <taxon>Eukaryota</taxon>
        <taxon>Viridiplantae</taxon>
        <taxon>Streptophyta</taxon>
        <taxon>Embryophyta</taxon>
        <taxon>Tracheophyta</taxon>
        <taxon>Spermatophyta</taxon>
        <taxon>Magnoliopsida</taxon>
        <taxon>Liliopsida</taxon>
        <taxon>Poales</taxon>
        <taxon>Cyperaceae</taxon>
        <taxon>Cyperoideae</taxon>
        <taxon>Cariceae</taxon>
        <taxon>Carex</taxon>
        <taxon>Carex subgen. Euthyceras</taxon>
    </lineage>
</organism>
<dbReference type="AlphaFoldDB" id="A0A833VKA6"/>
<evidence type="ECO:0000313" key="4">
    <source>
        <dbReference type="EMBL" id="KAF3326714.1"/>
    </source>
</evidence>
<dbReference type="OrthoDB" id="2014755at2759"/>
<dbReference type="Proteomes" id="UP000623129">
    <property type="component" value="Unassembled WGS sequence"/>
</dbReference>
<dbReference type="InterPro" id="IPR042971">
    <property type="entry name" value="LEA_SMP"/>
</dbReference>
<evidence type="ECO:0000256" key="1">
    <source>
        <dbReference type="ARBA" id="ARBA00010733"/>
    </source>
</evidence>
<name>A0A833VKA6_9POAL</name>
<evidence type="ECO:0000313" key="5">
    <source>
        <dbReference type="Proteomes" id="UP000623129"/>
    </source>
</evidence>
<reference evidence="4" key="1">
    <citation type="submission" date="2020-01" db="EMBL/GenBank/DDBJ databases">
        <title>Genome sequence of Kobresia littledalei, the first chromosome-level genome in the family Cyperaceae.</title>
        <authorList>
            <person name="Qu G."/>
        </authorList>
    </citation>
    <scope>NUCLEOTIDE SEQUENCE</scope>
    <source>
        <strain evidence="4">C.B.Clarke</strain>
        <tissue evidence="4">Leaf</tissue>
    </source>
</reference>
<dbReference type="EMBL" id="SWLB01000018">
    <property type="protein sequence ID" value="KAF3326714.1"/>
    <property type="molecule type" value="Genomic_DNA"/>
</dbReference>
<comment type="similarity">
    <text evidence="1">Belongs to the LEA type SMP family.</text>
</comment>
<feature type="domain" description="SMP" evidence="3">
    <location>
        <begin position="199"/>
        <end position="257"/>
    </location>
</feature>